<accession>A0A2A9DPK4</accession>
<name>A0A2A9DPK4_9CORY</name>
<keyword evidence="1" id="KW-1133">Transmembrane helix</keyword>
<dbReference type="AlphaFoldDB" id="A0A2A9DPK4"/>
<evidence type="ECO:0000313" key="2">
    <source>
        <dbReference type="EMBL" id="PFG28286.1"/>
    </source>
</evidence>
<organism evidence="2 3">
    <name type="scientific">Corynebacterium renale</name>
    <dbReference type="NCBI Taxonomy" id="1724"/>
    <lineage>
        <taxon>Bacteria</taxon>
        <taxon>Bacillati</taxon>
        <taxon>Actinomycetota</taxon>
        <taxon>Actinomycetes</taxon>
        <taxon>Mycobacteriales</taxon>
        <taxon>Corynebacteriaceae</taxon>
        <taxon>Corynebacterium</taxon>
    </lineage>
</organism>
<comment type="caution">
    <text evidence="2">The sequence shown here is derived from an EMBL/GenBank/DDBJ whole genome shotgun (WGS) entry which is preliminary data.</text>
</comment>
<keyword evidence="1" id="KW-0812">Transmembrane</keyword>
<keyword evidence="3" id="KW-1185">Reference proteome</keyword>
<evidence type="ECO:0000256" key="1">
    <source>
        <dbReference type="SAM" id="Phobius"/>
    </source>
</evidence>
<proteinExistence type="predicted"/>
<dbReference type="RefSeq" id="WP_098389068.1">
    <property type="nucleotide sequence ID" value="NZ_LS483464.1"/>
</dbReference>
<reference evidence="2 3" key="1">
    <citation type="submission" date="2017-10" db="EMBL/GenBank/DDBJ databases">
        <title>Sequencing the genomes of 1000 actinobacteria strains.</title>
        <authorList>
            <person name="Klenk H.-P."/>
        </authorList>
    </citation>
    <scope>NUCLEOTIDE SEQUENCE [LARGE SCALE GENOMIC DNA]</scope>
    <source>
        <strain evidence="2 3">DSM 20688</strain>
    </source>
</reference>
<keyword evidence="1" id="KW-0472">Membrane</keyword>
<dbReference type="EMBL" id="PDJF01000001">
    <property type="protein sequence ID" value="PFG28286.1"/>
    <property type="molecule type" value="Genomic_DNA"/>
</dbReference>
<feature type="transmembrane region" description="Helical" evidence="1">
    <location>
        <begin position="20"/>
        <end position="47"/>
    </location>
</feature>
<gene>
    <name evidence="2" type="ORF">ATK06_1389</name>
</gene>
<protein>
    <submittedName>
        <fullName evidence="2">Uncharacterized protein</fullName>
    </submittedName>
</protein>
<sequence>MSSWYDAFAQWLISAPMLVQVLVVLAIAIPICGVCGVIVVRVTDFLAVGFRARNRSRNAAVSMRRVSRPTEGAVIVEEEEPRSYKDSEVG</sequence>
<evidence type="ECO:0000313" key="3">
    <source>
        <dbReference type="Proteomes" id="UP000221653"/>
    </source>
</evidence>
<dbReference type="Proteomes" id="UP000221653">
    <property type="component" value="Unassembled WGS sequence"/>
</dbReference>